<evidence type="ECO:0000256" key="1">
    <source>
        <dbReference type="SAM" id="MobiDB-lite"/>
    </source>
</evidence>
<feature type="non-terminal residue" evidence="2">
    <location>
        <position position="90"/>
    </location>
</feature>
<dbReference type="EMBL" id="GBEZ01010241">
    <property type="protein sequence ID" value="JAC75413.1"/>
    <property type="molecule type" value="Transcribed_RNA"/>
</dbReference>
<feature type="non-terminal residue" evidence="2">
    <location>
        <position position="1"/>
    </location>
</feature>
<gene>
    <name evidence="2" type="ORF">TSPGSL018_23149</name>
</gene>
<sequence>CIGSQWLRNCSPGAQRIGPGKGETRNPRAMQRVGTLSVCREPQRSRGYSGGERGSWAPKGSPPSYARTKGHGSDSSLTKCPAATLGGAFT</sequence>
<accession>A0A061RTU6</accession>
<dbReference type="AlphaFoldDB" id="A0A061RTU6"/>
<feature type="region of interest" description="Disordered" evidence="1">
    <location>
        <begin position="38"/>
        <end position="90"/>
    </location>
</feature>
<evidence type="ECO:0000313" key="2">
    <source>
        <dbReference type="EMBL" id="JAC75413.1"/>
    </source>
</evidence>
<reference evidence="2" key="1">
    <citation type="submission" date="2014-05" db="EMBL/GenBank/DDBJ databases">
        <title>The transcriptome of the halophilic microalga Tetraselmis sp. GSL018 isolated from the Great Salt Lake, Utah.</title>
        <authorList>
            <person name="Jinkerson R.E."/>
            <person name="D'Adamo S."/>
            <person name="Posewitz M.C."/>
        </authorList>
    </citation>
    <scope>NUCLEOTIDE SEQUENCE</scope>
    <source>
        <strain evidence="2">GSL018</strain>
    </source>
</reference>
<proteinExistence type="predicted"/>
<name>A0A061RTU6_9CHLO</name>
<organism evidence="2">
    <name type="scientific">Tetraselmis sp. GSL018</name>
    <dbReference type="NCBI Taxonomy" id="582737"/>
    <lineage>
        <taxon>Eukaryota</taxon>
        <taxon>Viridiplantae</taxon>
        <taxon>Chlorophyta</taxon>
        <taxon>core chlorophytes</taxon>
        <taxon>Chlorodendrophyceae</taxon>
        <taxon>Chlorodendrales</taxon>
        <taxon>Chlorodendraceae</taxon>
        <taxon>Tetraselmis</taxon>
    </lineage>
</organism>
<protein>
    <submittedName>
        <fullName evidence="2">Uncharacterized protein</fullName>
    </submittedName>
</protein>